<evidence type="ECO:0000256" key="4">
    <source>
        <dbReference type="ARBA" id="ARBA00022617"/>
    </source>
</evidence>
<evidence type="ECO:0000256" key="6">
    <source>
        <dbReference type="ARBA" id="ARBA00022824"/>
    </source>
</evidence>
<dbReference type="EC" id="1.14.14.18" evidence="3"/>
<evidence type="ECO:0000256" key="1">
    <source>
        <dbReference type="ARBA" id="ARBA00004240"/>
    </source>
</evidence>
<dbReference type="PRINTS" id="PR00088">
    <property type="entry name" value="HAEMOXYGNASE"/>
</dbReference>
<keyword evidence="8" id="KW-0408">Iron</keyword>
<dbReference type="GO" id="GO:0046872">
    <property type="term" value="F:metal ion binding"/>
    <property type="evidence" value="ECO:0007669"/>
    <property type="project" value="UniProtKB-KW"/>
</dbReference>
<keyword evidence="6" id="KW-0256">Endoplasmic reticulum</keyword>
<keyword evidence="4" id="KW-0349">Heme</keyword>
<comment type="caution">
    <text evidence="9">The sequence shown here is derived from an EMBL/GenBank/DDBJ whole genome shotgun (WGS) entry which is preliminary data.</text>
</comment>
<dbReference type="EMBL" id="JBBPFD010000004">
    <property type="protein sequence ID" value="KAK7929969.1"/>
    <property type="molecule type" value="Genomic_DNA"/>
</dbReference>
<gene>
    <name evidence="9" type="ORF">WMY93_006364</name>
</gene>
<dbReference type="GO" id="GO:0004392">
    <property type="term" value="F:heme oxygenase (decyclizing) activity"/>
    <property type="evidence" value="ECO:0007669"/>
    <property type="project" value="UniProtKB-EC"/>
</dbReference>
<keyword evidence="10" id="KW-1185">Reference proteome</keyword>
<comment type="subcellular location">
    <subcellularLocation>
        <location evidence="1">Endoplasmic reticulum</location>
    </subcellularLocation>
</comment>
<dbReference type="CDD" id="cd19165">
    <property type="entry name" value="HemeO"/>
    <property type="match status" value="1"/>
</dbReference>
<dbReference type="Pfam" id="PF01126">
    <property type="entry name" value="Heme_oxygenase"/>
    <property type="match status" value="1"/>
</dbReference>
<dbReference type="InterPro" id="IPR016084">
    <property type="entry name" value="Haem_Oase-like_multi-hlx"/>
</dbReference>
<dbReference type="AlphaFoldDB" id="A0AAW0PMV1"/>
<accession>A0AAW0PMV1</accession>
<evidence type="ECO:0000256" key="8">
    <source>
        <dbReference type="ARBA" id="ARBA00023004"/>
    </source>
</evidence>
<evidence type="ECO:0000256" key="3">
    <source>
        <dbReference type="ARBA" id="ARBA00012360"/>
    </source>
</evidence>
<comment type="similarity">
    <text evidence="2">Belongs to the heme oxygenase family.</text>
</comment>
<keyword evidence="7" id="KW-0560">Oxidoreductase</keyword>
<dbReference type="GO" id="GO:0006979">
    <property type="term" value="P:response to oxidative stress"/>
    <property type="evidence" value="ECO:0007669"/>
    <property type="project" value="TreeGrafter"/>
</dbReference>
<dbReference type="PANTHER" id="PTHR10720">
    <property type="entry name" value="HEME OXYGENASE"/>
    <property type="match status" value="1"/>
</dbReference>
<dbReference type="GO" id="GO:0020037">
    <property type="term" value="F:heme binding"/>
    <property type="evidence" value="ECO:0007669"/>
    <property type="project" value="TreeGrafter"/>
</dbReference>
<dbReference type="Gene3D" id="1.20.910.10">
    <property type="entry name" value="Heme oxygenase-like"/>
    <property type="match status" value="1"/>
</dbReference>
<organism evidence="9 10">
    <name type="scientific">Mugilogobius chulae</name>
    <name type="common">yellowstripe goby</name>
    <dbReference type="NCBI Taxonomy" id="88201"/>
    <lineage>
        <taxon>Eukaryota</taxon>
        <taxon>Metazoa</taxon>
        <taxon>Chordata</taxon>
        <taxon>Craniata</taxon>
        <taxon>Vertebrata</taxon>
        <taxon>Euteleostomi</taxon>
        <taxon>Actinopterygii</taxon>
        <taxon>Neopterygii</taxon>
        <taxon>Teleostei</taxon>
        <taxon>Neoteleostei</taxon>
        <taxon>Acanthomorphata</taxon>
        <taxon>Gobiaria</taxon>
        <taxon>Gobiiformes</taxon>
        <taxon>Gobioidei</taxon>
        <taxon>Gobiidae</taxon>
        <taxon>Gobionellinae</taxon>
        <taxon>Mugilogobius</taxon>
    </lineage>
</organism>
<dbReference type="InterPro" id="IPR016053">
    <property type="entry name" value="Haem_Oase-like"/>
</dbReference>
<dbReference type="InterPro" id="IPR018207">
    <property type="entry name" value="Haem_oxygenase_CS"/>
</dbReference>
<dbReference type="PANTHER" id="PTHR10720:SF1">
    <property type="entry name" value="HEME OXYGENASE 1"/>
    <property type="match status" value="1"/>
</dbReference>
<dbReference type="Proteomes" id="UP001460270">
    <property type="component" value="Unassembled WGS sequence"/>
</dbReference>
<name>A0AAW0PMV1_9GOBI</name>
<dbReference type="GO" id="GO:0005783">
    <property type="term" value="C:endoplasmic reticulum"/>
    <property type="evidence" value="ECO:0007669"/>
    <property type="project" value="UniProtKB-SubCell"/>
</dbReference>
<evidence type="ECO:0000256" key="5">
    <source>
        <dbReference type="ARBA" id="ARBA00022723"/>
    </source>
</evidence>
<keyword evidence="5" id="KW-0479">Metal-binding</keyword>
<dbReference type="GO" id="GO:0006788">
    <property type="term" value="P:heme oxidation"/>
    <property type="evidence" value="ECO:0007669"/>
    <property type="project" value="InterPro"/>
</dbReference>
<proteinExistence type="inferred from homology"/>
<evidence type="ECO:0000256" key="2">
    <source>
        <dbReference type="ARBA" id="ARBA00006134"/>
    </source>
</evidence>
<sequence length="252" mass="29052">MLSFFHSEHVMLSLLLFPISVHRGRRLEYHKKERLLFGHKAQVVRNTETEELSKPVGTALELENMGTDQTLLSSTEPITERDLSEQIKRATKDSHVRAENTELMLSFQRAQVTLPQYKLLLSSLYEIYNALEEQMDKNCEHPKVAPIYFPSELARLKSIEKDLTYFYGPAWREKIEVPAATKRYTHRLRQIGKENPELLVAHAYTRYLGDLSGVRCLVELHRSQWGFLKVSLSLPFLTYPAQTCLNSCTAVG</sequence>
<dbReference type="InterPro" id="IPR002051">
    <property type="entry name" value="Haem_Oase"/>
</dbReference>
<evidence type="ECO:0000313" key="9">
    <source>
        <dbReference type="EMBL" id="KAK7929969.1"/>
    </source>
</evidence>
<dbReference type="GO" id="GO:0042167">
    <property type="term" value="P:heme catabolic process"/>
    <property type="evidence" value="ECO:0007669"/>
    <property type="project" value="TreeGrafter"/>
</dbReference>
<evidence type="ECO:0000313" key="10">
    <source>
        <dbReference type="Proteomes" id="UP001460270"/>
    </source>
</evidence>
<dbReference type="SUPFAM" id="SSF48613">
    <property type="entry name" value="Heme oxygenase-like"/>
    <property type="match status" value="1"/>
</dbReference>
<reference evidence="10" key="1">
    <citation type="submission" date="2024-04" db="EMBL/GenBank/DDBJ databases">
        <title>Salinicola lusitanus LLJ914,a marine bacterium isolated from the Okinawa Trough.</title>
        <authorList>
            <person name="Li J."/>
        </authorList>
    </citation>
    <scope>NUCLEOTIDE SEQUENCE [LARGE SCALE GENOMIC DNA]</scope>
</reference>
<protein>
    <recommendedName>
        <fullName evidence="3">heme oxygenase (biliverdin-producing)</fullName>
        <ecNumber evidence="3">1.14.14.18</ecNumber>
    </recommendedName>
</protein>
<evidence type="ECO:0000256" key="7">
    <source>
        <dbReference type="ARBA" id="ARBA00023002"/>
    </source>
</evidence>
<dbReference type="PROSITE" id="PS00593">
    <property type="entry name" value="HEME_OXYGENASE"/>
    <property type="match status" value="1"/>
</dbReference>